<evidence type="ECO:0000313" key="2">
    <source>
        <dbReference type="Proteomes" id="UP000195208"/>
    </source>
</evidence>
<dbReference type="RefSeq" id="WP_039644985.1">
    <property type="nucleotide sequence ID" value="NZ_JAPTFZ010000006.1"/>
</dbReference>
<dbReference type="GeneID" id="41072829"/>
<keyword evidence="2" id="KW-1185">Reference proteome</keyword>
<evidence type="ECO:0000313" key="1">
    <source>
        <dbReference type="EMBL" id="OTW30506.1"/>
    </source>
</evidence>
<sequence length="216" mass="24505">MKFLIIKPNTDSINRLKNPKLFEEVEVTKINNPKVFIQEKIGTDVISRLIGDYLVWMSNPNENIIDDTGFNYEGGKNLVNSHLSINMLVNEQDFAYGNVIVTSNYKVTSSMFAGLNNQDIANVMNAFSNTDTAIVDQNNKQVVIDKLNDPLLSPNGLSNLELDEPKLPKLEEDANEKTIHTYNDERYEEKVIINRVDNSLVSALEDEDLQEKLKLL</sequence>
<dbReference type="Proteomes" id="UP000195208">
    <property type="component" value="Unassembled WGS sequence"/>
</dbReference>
<comment type="caution">
    <text evidence="1">The sequence shown here is derived from an EMBL/GenBank/DDBJ whole genome shotgun (WGS) entry which is preliminary data.</text>
</comment>
<accession>A0ABX3Z0U8</accession>
<proteinExistence type="predicted"/>
<organism evidence="1 2">
    <name type="scientific">Staphylococcus agnetis</name>
    <dbReference type="NCBI Taxonomy" id="985762"/>
    <lineage>
        <taxon>Bacteria</taxon>
        <taxon>Bacillati</taxon>
        <taxon>Bacillota</taxon>
        <taxon>Bacilli</taxon>
        <taxon>Bacillales</taxon>
        <taxon>Staphylococcaceae</taxon>
        <taxon>Staphylococcus</taxon>
    </lineage>
</organism>
<dbReference type="EMBL" id="NEFX01000018">
    <property type="protein sequence ID" value="OTW30506.1"/>
    <property type="molecule type" value="Genomic_DNA"/>
</dbReference>
<protein>
    <submittedName>
        <fullName evidence="1">Uncharacterized protein</fullName>
    </submittedName>
</protein>
<gene>
    <name evidence="1" type="ORF">B9M88_09565</name>
</gene>
<name>A0ABX3Z0U8_9STAP</name>
<reference evidence="1 2" key="1">
    <citation type="submission" date="2017-04" db="EMBL/GenBank/DDBJ databases">
        <title>Staphylococcus agnetis, a potential pathogen in the broiler production.</title>
        <authorList>
            <person name="Poulsen L."/>
        </authorList>
    </citation>
    <scope>NUCLEOTIDE SEQUENCE [LARGE SCALE GENOMIC DNA]</scope>
    <source>
        <strain evidence="1 2">723_310714_2_2_spleen</strain>
    </source>
</reference>